<evidence type="ECO:0000313" key="1">
    <source>
        <dbReference type="EMBL" id="ANY18976.1"/>
    </source>
</evidence>
<accession>A0A1B2AA06</accession>
<reference evidence="1 2" key="1">
    <citation type="submission" date="2016-07" db="EMBL/GenBank/DDBJ databases">
        <title>Complete genome sequence of Altererythrobacter dongtanensis KCTC 22672, a type strain with esterase isolated from tidal flat.</title>
        <authorList>
            <person name="Cheng H."/>
            <person name="Wu Y.-H."/>
            <person name="Zhou P."/>
            <person name="Huo Y.-Y."/>
            <person name="Wang C.-S."/>
            <person name="Xu X.-W."/>
        </authorList>
    </citation>
    <scope>NUCLEOTIDE SEQUENCE [LARGE SCALE GENOMIC DNA]</scope>
    <source>
        <strain evidence="1 2">KCTC 22672</strain>
    </source>
</reference>
<gene>
    <name evidence="1" type="ORF">A6F68_00441</name>
</gene>
<dbReference type="Proteomes" id="UP000092932">
    <property type="component" value="Chromosome"/>
</dbReference>
<proteinExistence type="predicted"/>
<sequence>MLQDWEQGLVGNNRGTISGLAKRETLAQVMVRAFRPIQARRETESLPRAA</sequence>
<keyword evidence="2" id="KW-1185">Reference proteome</keyword>
<dbReference type="STRING" id="692370.A6F68_00441"/>
<name>A0A1B2AA06_9SPHN</name>
<dbReference type="KEGG" id="ado:A6F68_00441"/>
<protein>
    <submittedName>
        <fullName evidence="1">Uncharacterized protein</fullName>
    </submittedName>
</protein>
<dbReference type="EMBL" id="CP016591">
    <property type="protein sequence ID" value="ANY18976.1"/>
    <property type="molecule type" value="Genomic_DNA"/>
</dbReference>
<evidence type="ECO:0000313" key="2">
    <source>
        <dbReference type="Proteomes" id="UP000092932"/>
    </source>
</evidence>
<dbReference type="AlphaFoldDB" id="A0A1B2AA06"/>
<organism evidence="1 2">
    <name type="scientific">Tsuneonella dongtanensis</name>
    <dbReference type="NCBI Taxonomy" id="692370"/>
    <lineage>
        <taxon>Bacteria</taxon>
        <taxon>Pseudomonadati</taxon>
        <taxon>Pseudomonadota</taxon>
        <taxon>Alphaproteobacteria</taxon>
        <taxon>Sphingomonadales</taxon>
        <taxon>Erythrobacteraceae</taxon>
        <taxon>Tsuneonella</taxon>
    </lineage>
</organism>